<feature type="region of interest" description="Disordered" evidence="5">
    <location>
        <begin position="68"/>
        <end position="103"/>
    </location>
</feature>
<dbReference type="InterPro" id="IPR001063">
    <property type="entry name" value="Ribosomal_uL22"/>
</dbReference>
<dbReference type="Proteomes" id="UP000193642">
    <property type="component" value="Unassembled WGS sequence"/>
</dbReference>
<comment type="caution">
    <text evidence="6">The sequence shown here is derived from an EMBL/GenBank/DDBJ whole genome shotgun (WGS) entry which is preliminary data.</text>
</comment>
<evidence type="ECO:0000256" key="5">
    <source>
        <dbReference type="SAM" id="MobiDB-lite"/>
    </source>
</evidence>
<keyword evidence="7" id="KW-1185">Reference proteome</keyword>
<dbReference type="OrthoDB" id="416470at2759"/>
<evidence type="ECO:0000256" key="1">
    <source>
        <dbReference type="ARBA" id="ARBA00009451"/>
    </source>
</evidence>
<accession>A0A1Y2CNY0</accession>
<name>A0A1Y2CNY0_9FUNG</name>
<dbReference type="PANTHER" id="PTHR13501">
    <property type="entry name" value="CHLOROPLAST 50S RIBOSOMAL PROTEIN L22-RELATED"/>
    <property type="match status" value="1"/>
</dbReference>
<dbReference type="EMBL" id="MCGO01000011">
    <property type="protein sequence ID" value="ORY48731.1"/>
    <property type="molecule type" value="Genomic_DNA"/>
</dbReference>
<evidence type="ECO:0000256" key="4">
    <source>
        <dbReference type="RuleBase" id="RU004005"/>
    </source>
</evidence>
<comment type="similarity">
    <text evidence="1 4">Belongs to the universal ribosomal protein uL22 family.</text>
</comment>
<dbReference type="Gene3D" id="3.90.470.10">
    <property type="entry name" value="Ribosomal protein L22/L17"/>
    <property type="match status" value="1"/>
</dbReference>
<keyword evidence="3 4" id="KW-0687">Ribonucleoprotein</keyword>
<dbReference type="GO" id="GO:0003735">
    <property type="term" value="F:structural constituent of ribosome"/>
    <property type="evidence" value="ECO:0007669"/>
    <property type="project" value="InterPro"/>
</dbReference>
<feature type="compositionally biased region" description="Low complexity" evidence="5">
    <location>
        <begin position="68"/>
        <end position="89"/>
    </location>
</feature>
<dbReference type="InterPro" id="IPR036394">
    <property type="entry name" value="Ribosomal_uL22_sf"/>
</dbReference>
<dbReference type="AlphaFoldDB" id="A0A1Y2CNY0"/>
<dbReference type="SUPFAM" id="SSF54843">
    <property type="entry name" value="Ribosomal protein L22"/>
    <property type="match status" value="1"/>
</dbReference>
<feature type="non-terminal residue" evidence="6">
    <location>
        <position position="1"/>
    </location>
</feature>
<dbReference type="GO" id="GO:0005762">
    <property type="term" value="C:mitochondrial large ribosomal subunit"/>
    <property type="evidence" value="ECO:0007669"/>
    <property type="project" value="TreeGrafter"/>
</dbReference>
<evidence type="ECO:0000256" key="2">
    <source>
        <dbReference type="ARBA" id="ARBA00022980"/>
    </source>
</evidence>
<evidence type="ECO:0000313" key="6">
    <source>
        <dbReference type="EMBL" id="ORY48731.1"/>
    </source>
</evidence>
<proteinExistence type="inferred from homology"/>
<keyword evidence="2 4" id="KW-0689">Ribosomal protein</keyword>
<gene>
    <name evidence="6" type="ORF">BCR33DRAFT_714450</name>
</gene>
<dbReference type="STRING" id="329046.A0A1Y2CNY0"/>
<protein>
    <submittedName>
        <fullName evidence="6">Ribosomal protein L22</fullName>
    </submittedName>
</protein>
<dbReference type="InterPro" id="IPR047867">
    <property type="entry name" value="Ribosomal_uL22_bac/org-type"/>
</dbReference>
<dbReference type="GO" id="GO:0006412">
    <property type="term" value="P:translation"/>
    <property type="evidence" value="ECO:0007669"/>
    <property type="project" value="InterPro"/>
</dbReference>
<evidence type="ECO:0000313" key="7">
    <source>
        <dbReference type="Proteomes" id="UP000193642"/>
    </source>
</evidence>
<dbReference type="PANTHER" id="PTHR13501:SF8">
    <property type="entry name" value="LARGE RIBOSOMAL SUBUNIT PROTEIN UL22M"/>
    <property type="match status" value="1"/>
</dbReference>
<evidence type="ECO:0000256" key="3">
    <source>
        <dbReference type="ARBA" id="ARBA00023274"/>
    </source>
</evidence>
<sequence length="258" mass="28841">PLLRPAFAVTPLRTLPSLVPTCVRLTHRPNYSTSSSSASPLMAAALSEAEVEAKKAVSVEAASTSSLMSSTALSNTTSNNNTTTTNNNNHPNRVHVKCSPTRQSPKKLNLVAKVARGLPVANAIVQMKFSPKRAAAKVDQALRLAKRIADQKDKEAVWIVKECFVGKAKYLKRMKPHARGRMGIMHHPAAHIYALGKLPLEESKEHKQAREFDKLVHIFKRHRLYAPFKEAKPRFLNPVWSRKSFKYVTSEKWLHPKL</sequence>
<organism evidence="6 7">
    <name type="scientific">Rhizoclosmatium globosum</name>
    <dbReference type="NCBI Taxonomy" id="329046"/>
    <lineage>
        <taxon>Eukaryota</taxon>
        <taxon>Fungi</taxon>
        <taxon>Fungi incertae sedis</taxon>
        <taxon>Chytridiomycota</taxon>
        <taxon>Chytridiomycota incertae sedis</taxon>
        <taxon>Chytridiomycetes</taxon>
        <taxon>Chytridiales</taxon>
        <taxon>Chytriomycetaceae</taxon>
        <taxon>Rhizoclosmatium</taxon>
    </lineage>
</organism>
<reference evidence="6 7" key="1">
    <citation type="submission" date="2016-07" db="EMBL/GenBank/DDBJ databases">
        <title>Pervasive Adenine N6-methylation of Active Genes in Fungi.</title>
        <authorList>
            <consortium name="DOE Joint Genome Institute"/>
            <person name="Mondo S.J."/>
            <person name="Dannebaum R.O."/>
            <person name="Kuo R.C."/>
            <person name="Labutti K."/>
            <person name="Haridas S."/>
            <person name="Kuo A."/>
            <person name="Salamov A."/>
            <person name="Ahrendt S.R."/>
            <person name="Lipzen A."/>
            <person name="Sullivan W."/>
            <person name="Andreopoulos W.B."/>
            <person name="Clum A."/>
            <person name="Lindquist E."/>
            <person name="Daum C."/>
            <person name="Ramamoorthy G.K."/>
            <person name="Gryganskyi A."/>
            <person name="Culley D."/>
            <person name="Magnuson J.K."/>
            <person name="James T.Y."/>
            <person name="O'Malley M.A."/>
            <person name="Stajich J.E."/>
            <person name="Spatafora J.W."/>
            <person name="Visel A."/>
            <person name="Grigoriev I.V."/>
        </authorList>
    </citation>
    <scope>NUCLEOTIDE SEQUENCE [LARGE SCALE GENOMIC DNA]</scope>
    <source>
        <strain evidence="6 7">JEL800</strain>
    </source>
</reference>
<dbReference type="Pfam" id="PF00237">
    <property type="entry name" value="Ribosomal_L22"/>
    <property type="match status" value="1"/>
</dbReference>